<proteinExistence type="predicted"/>
<reference evidence="1" key="1">
    <citation type="journal article" date="2015" name="Nature">
        <title>Complex archaea that bridge the gap between prokaryotes and eukaryotes.</title>
        <authorList>
            <person name="Spang A."/>
            <person name="Saw J.H."/>
            <person name="Jorgensen S.L."/>
            <person name="Zaremba-Niedzwiedzka K."/>
            <person name="Martijn J."/>
            <person name="Lind A.E."/>
            <person name="van Eijk R."/>
            <person name="Schleper C."/>
            <person name="Guy L."/>
            <person name="Ettema T.J."/>
        </authorList>
    </citation>
    <scope>NUCLEOTIDE SEQUENCE</scope>
</reference>
<accession>A0A0F9BJ90</accession>
<organism evidence="1">
    <name type="scientific">marine sediment metagenome</name>
    <dbReference type="NCBI Taxonomy" id="412755"/>
    <lineage>
        <taxon>unclassified sequences</taxon>
        <taxon>metagenomes</taxon>
        <taxon>ecological metagenomes</taxon>
    </lineage>
</organism>
<evidence type="ECO:0000313" key="1">
    <source>
        <dbReference type="EMBL" id="KKL13872.1"/>
    </source>
</evidence>
<comment type="caution">
    <text evidence="1">The sequence shown here is derived from an EMBL/GenBank/DDBJ whole genome shotgun (WGS) entry which is preliminary data.</text>
</comment>
<sequence>SRDALLRTLTAYSGITTGDGAGDGTTLVDTKLIDNALISPSGIPEKTILILSGDARGEDKGSVSFNNGTGAITLQGTGFSAQIKAGTIYRILNISSIEIDVANIDTKIGTNVDAAGTTTLFAWLVKLFEQGGQGGFYYGKVTQVDDATHFRVSSLTGFGDAYFANNYRVYVVRDAAGGGAAPQGEMQPCSVYASTDAIFTHTAFTAGLAVDDEVLLIHERIAEIADLLADVGDASGSTLGSIYAILGNPAQTFLAMIGYEGATSLADKLTAARAALIDEITALRMAELDAANIPADIDTLLTRLSAVRAGYLDELDFDLQATLATIAGYLDAEIAAILAAVDTEVAAILADTGTDGVVVNSRTAAYGRLAGVEQMAPTTIDLNQAAATYDLFTGTAQVVILESLNIKMPTGAAGGALTSISIQTDDATAGVIINPTDGAVANLTSEADLGWTGTLYITAGTKIRLTIAGGAHGSAYVCNVTAKCRAVVAGG</sequence>
<feature type="non-terminal residue" evidence="1">
    <location>
        <position position="1"/>
    </location>
</feature>
<dbReference type="EMBL" id="LAZR01040685">
    <property type="protein sequence ID" value="KKL13872.1"/>
    <property type="molecule type" value="Genomic_DNA"/>
</dbReference>
<dbReference type="AlphaFoldDB" id="A0A0F9BJ90"/>
<name>A0A0F9BJ90_9ZZZZ</name>
<feature type="non-terminal residue" evidence="1">
    <location>
        <position position="491"/>
    </location>
</feature>
<gene>
    <name evidence="1" type="ORF">LCGC14_2521420</name>
</gene>
<protein>
    <submittedName>
        <fullName evidence="1">Uncharacterized protein</fullName>
    </submittedName>
</protein>